<keyword evidence="5" id="KW-0479">Metal-binding</keyword>
<sequence>MSYTKKKTTTNKAAPISAPVIQAMKGDSKICCMTAYDYSSGIIADAAGMDLVLVGDSLAMVVLGHEDTLSVTVDEMIHHIRATSRGVKHALVVGDMPFMSYCTVERALETGGRFIGEGHAKAVKLEGGASVCPQIKALTEAGIPVMAHVGLTPQHVAKFGGFKAQGKSAEATKTLIEDAQAVEAAGAFCVVLEAIPVEAAELITAAVDIPTIGIGAGNVTDGQILVYHDTLGLFDRFTPKFVRRFAELGEESRTALARYCDDVRRGTFPGDKNTFYMPEDQLSQVRKIKIKSKHKKK</sequence>
<comment type="catalytic activity">
    <reaction evidence="5">
        <text>(6R)-5,10-methylene-5,6,7,8-tetrahydrofolate + 3-methyl-2-oxobutanoate + H2O = 2-dehydropantoate + (6S)-5,6,7,8-tetrahydrofolate</text>
        <dbReference type="Rhea" id="RHEA:11824"/>
        <dbReference type="ChEBI" id="CHEBI:11561"/>
        <dbReference type="ChEBI" id="CHEBI:11851"/>
        <dbReference type="ChEBI" id="CHEBI:15377"/>
        <dbReference type="ChEBI" id="CHEBI:15636"/>
        <dbReference type="ChEBI" id="CHEBI:57453"/>
        <dbReference type="EC" id="2.1.2.11"/>
    </reaction>
</comment>
<evidence type="ECO:0000256" key="3">
    <source>
        <dbReference type="ARBA" id="ARBA00022655"/>
    </source>
</evidence>
<dbReference type="InterPro" id="IPR015813">
    <property type="entry name" value="Pyrv/PenolPyrv_kinase-like_dom"/>
</dbReference>
<reference evidence="6 7" key="1">
    <citation type="submission" date="2022-08" db="EMBL/GenBank/DDBJ databases">
        <title>Genome Sequence of the sulphate-reducing bacterium, Pseudodesulfovibrio sp. SYK.</title>
        <authorList>
            <person name="Kondo R."/>
            <person name="Kataoka T."/>
        </authorList>
    </citation>
    <scope>NUCLEOTIDE SEQUENCE [LARGE SCALE GENOMIC DNA]</scope>
    <source>
        <strain evidence="6 7">SYK</strain>
    </source>
</reference>
<feature type="binding site" evidence="5">
    <location>
        <position position="56"/>
    </location>
    <ligand>
        <name>Mg(2+)</name>
        <dbReference type="ChEBI" id="CHEBI:18420"/>
    </ligand>
</feature>
<comment type="subunit">
    <text evidence="2 5">Homodecamer; pentamer of dimers.</text>
</comment>
<keyword evidence="4 5" id="KW-0808">Transferase</keyword>
<protein>
    <recommendedName>
        <fullName evidence="5">3-methyl-2-oxobutanoate hydroxymethyltransferase</fullName>
        <ecNumber evidence="5">2.1.2.11</ecNumber>
    </recommendedName>
    <alternativeName>
        <fullName evidence="5">Ketopantoate hydroxymethyltransferase</fullName>
        <shortName evidence="5">KPHMT</shortName>
    </alternativeName>
</protein>
<keyword evidence="5" id="KW-0963">Cytoplasm</keyword>
<feature type="binding site" evidence="5">
    <location>
        <position position="126"/>
    </location>
    <ligand>
        <name>Mg(2+)</name>
        <dbReference type="ChEBI" id="CHEBI:18420"/>
    </ligand>
</feature>
<dbReference type="EMBL" id="AP026709">
    <property type="protein sequence ID" value="BDQ37676.1"/>
    <property type="molecule type" value="Genomic_DNA"/>
</dbReference>
<feature type="binding site" evidence="5">
    <location>
        <begin position="56"/>
        <end position="57"/>
    </location>
    <ligand>
        <name>3-methyl-2-oxobutanoate</name>
        <dbReference type="ChEBI" id="CHEBI:11851"/>
    </ligand>
</feature>
<keyword evidence="3 5" id="KW-0566">Pantothenate biosynthesis</keyword>
<dbReference type="Proteomes" id="UP001317742">
    <property type="component" value="Chromosome"/>
</dbReference>
<comment type="subcellular location">
    <subcellularLocation>
        <location evidence="5">Cytoplasm</location>
    </subcellularLocation>
</comment>
<dbReference type="Pfam" id="PF02548">
    <property type="entry name" value="Pantoate_transf"/>
    <property type="match status" value="1"/>
</dbReference>
<dbReference type="SUPFAM" id="SSF51621">
    <property type="entry name" value="Phosphoenolpyruvate/pyruvate domain"/>
    <property type="match status" value="1"/>
</dbReference>
<evidence type="ECO:0000256" key="1">
    <source>
        <dbReference type="ARBA" id="ARBA00008676"/>
    </source>
</evidence>
<comment type="similarity">
    <text evidence="1 5">Belongs to the PanB family.</text>
</comment>
<evidence type="ECO:0000313" key="7">
    <source>
        <dbReference type="Proteomes" id="UP001317742"/>
    </source>
</evidence>
<dbReference type="PIRSF" id="PIRSF000388">
    <property type="entry name" value="Pantoate_hydroxy_MeTrfase"/>
    <property type="match status" value="1"/>
</dbReference>
<comment type="pathway">
    <text evidence="5">Cofactor biosynthesis; (R)-pantothenate biosynthesis; (R)-pantoate from 3-methyl-2-oxobutanoate: step 1/2.</text>
</comment>
<dbReference type="InterPro" id="IPR003700">
    <property type="entry name" value="Pantoate_hydroxy_MeTrfase"/>
</dbReference>
<comment type="cofactor">
    <cofactor evidence="5">
        <name>Mg(2+)</name>
        <dbReference type="ChEBI" id="CHEBI:18420"/>
    </cofactor>
    <text evidence="5">Binds 1 Mg(2+) ion per subunit.</text>
</comment>
<evidence type="ECO:0000256" key="5">
    <source>
        <dbReference type="HAMAP-Rule" id="MF_00156"/>
    </source>
</evidence>
<proteinExistence type="inferred from homology"/>
<keyword evidence="7" id="KW-1185">Reference proteome</keyword>
<feature type="binding site" evidence="5">
    <location>
        <position position="95"/>
    </location>
    <ligand>
        <name>Mg(2+)</name>
        <dbReference type="ChEBI" id="CHEBI:18420"/>
    </ligand>
</feature>
<keyword evidence="5" id="KW-0460">Magnesium</keyword>
<evidence type="ECO:0000313" key="6">
    <source>
        <dbReference type="EMBL" id="BDQ37676.1"/>
    </source>
</evidence>
<accession>A0ABN6S366</accession>
<comment type="function">
    <text evidence="5">Catalyzes the reversible reaction in which hydroxymethyl group from 5,10-methylenetetrahydrofolate is transferred onto alpha-ketoisovalerate to form ketopantoate.</text>
</comment>
<organism evidence="6 7">
    <name type="scientific">Pseudodesulfovibrio nedwellii</name>
    <dbReference type="NCBI Taxonomy" id="2973072"/>
    <lineage>
        <taxon>Bacteria</taxon>
        <taxon>Pseudomonadati</taxon>
        <taxon>Thermodesulfobacteriota</taxon>
        <taxon>Desulfovibrionia</taxon>
        <taxon>Desulfovibrionales</taxon>
        <taxon>Desulfovibrionaceae</taxon>
    </lineage>
</organism>
<feature type="active site" description="Proton acceptor" evidence="5">
    <location>
        <position position="193"/>
    </location>
</feature>
<dbReference type="NCBIfam" id="TIGR00222">
    <property type="entry name" value="panB"/>
    <property type="match status" value="1"/>
</dbReference>
<evidence type="ECO:0000256" key="4">
    <source>
        <dbReference type="ARBA" id="ARBA00022679"/>
    </source>
</evidence>
<evidence type="ECO:0000256" key="2">
    <source>
        <dbReference type="ARBA" id="ARBA00011424"/>
    </source>
</evidence>
<dbReference type="RefSeq" id="WP_281760194.1">
    <property type="nucleotide sequence ID" value="NZ_AP026709.1"/>
</dbReference>
<dbReference type="HAMAP" id="MF_00156">
    <property type="entry name" value="PanB"/>
    <property type="match status" value="1"/>
</dbReference>
<dbReference type="Gene3D" id="3.20.20.60">
    <property type="entry name" value="Phosphoenolpyruvate-binding domains"/>
    <property type="match status" value="1"/>
</dbReference>
<dbReference type="EC" id="2.1.2.11" evidence="5"/>
<feature type="binding site" evidence="5">
    <location>
        <position position="124"/>
    </location>
    <ligand>
        <name>3-methyl-2-oxobutanoate</name>
        <dbReference type="ChEBI" id="CHEBI:11851"/>
    </ligand>
</feature>
<dbReference type="CDD" id="cd06557">
    <property type="entry name" value="KPHMT-like"/>
    <property type="match status" value="1"/>
</dbReference>
<dbReference type="InterPro" id="IPR040442">
    <property type="entry name" value="Pyrv_kinase-like_dom_sf"/>
</dbReference>
<gene>
    <name evidence="5 6" type="primary">panB</name>
    <name evidence="6" type="ORF">SYK_20360</name>
</gene>
<dbReference type="PANTHER" id="PTHR20881:SF0">
    <property type="entry name" value="3-METHYL-2-OXOBUTANOATE HYDROXYMETHYLTRANSFERASE"/>
    <property type="match status" value="1"/>
</dbReference>
<name>A0ABN6S366_9BACT</name>
<dbReference type="NCBIfam" id="NF001452">
    <property type="entry name" value="PRK00311.1"/>
    <property type="match status" value="1"/>
</dbReference>
<feature type="binding site" evidence="5">
    <location>
        <position position="95"/>
    </location>
    <ligand>
        <name>3-methyl-2-oxobutanoate</name>
        <dbReference type="ChEBI" id="CHEBI:11851"/>
    </ligand>
</feature>
<dbReference type="PANTHER" id="PTHR20881">
    <property type="entry name" value="3-METHYL-2-OXOBUTANOATE HYDROXYMETHYLTRANSFERASE"/>
    <property type="match status" value="1"/>
</dbReference>